<reference evidence="2 3" key="1">
    <citation type="submission" date="2019-06" db="EMBL/GenBank/DDBJ databases">
        <title>Sequencing the genomes of 1000 actinobacteria strains.</title>
        <authorList>
            <person name="Klenk H.-P."/>
        </authorList>
    </citation>
    <scope>NUCLEOTIDE SEQUENCE [LARGE SCALE GENOMIC DNA]</scope>
    <source>
        <strain evidence="2 3">DSM 45456</strain>
    </source>
</reference>
<keyword evidence="3" id="KW-1185">Reference proteome</keyword>
<dbReference type="AlphaFoldDB" id="A0A543JD93"/>
<gene>
    <name evidence="2" type="ORF">FHX81_3171</name>
</gene>
<dbReference type="EMBL" id="VFPP01000001">
    <property type="protein sequence ID" value="TQM80823.1"/>
    <property type="molecule type" value="Genomic_DNA"/>
</dbReference>
<proteinExistence type="predicted"/>
<evidence type="ECO:0000256" key="1">
    <source>
        <dbReference type="SAM" id="MobiDB-lite"/>
    </source>
</evidence>
<comment type="caution">
    <text evidence="2">The sequence shown here is derived from an EMBL/GenBank/DDBJ whole genome shotgun (WGS) entry which is preliminary data.</text>
</comment>
<evidence type="ECO:0000313" key="2">
    <source>
        <dbReference type="EMBL" id="TQM80823.1"/>
    </source>
</evidence>
<sequence>MVRSTALPRSSAMSTRPMFEPVHRPPFSGSVPVTTRGEAVRFDHGEVWPNVVRNWSRKVFMGRTGA</sequence>
<organism evidence="2 3">
    <name type="scientific">Saccharothrix saharensis</name>
    <dbReference type="NCBI Taxonomy" id="571190"/>
    <lineage>
        <taxon>Bacteria</taxon>
        <taxon>Bacillati</taxon>
        <taxon>Actinomycetota</taxon>
        <taxon>Actinomycetes</taxon>
        <taxon>Pseudonocardiales</taxon>
        <taxon>Pseudonocardiaceae</taxon>
        <taxon>Saccharothrix</taxon>
    </lineage>
</organism>
<evidence type="ECO:0000313" key="3">
    <source>
        <dbReference type="Proteomes" id="UP000316628"/>
    </source>
</evidence>
<feature type="region of interest" description="Disordered" evidence="1">
    <location>
        <begin position="1"/>
        <end position="32"/>
    </location>
</feature>
<name>A0A543JD93_9PSEU</name>
<accession>A0A543JD93</accession>
<dbReference type="Proteomes" id="UP000316628">
    <property type="component" value="Unassembled WGS sequence"/>
</dbReference>
<protein>
    <submittedName>
        <fullName evidence="2">Uncharacterized protein</fullName>
    </submittedName>
</protein>